<evidence type="ECO:0000256" key="2">
    <source>
        <dbReference type="ARBA" id="ARBA00008554"/>
    </source>
</evidence>
<keyword evidence="5 9" id="KW-0999">Mitochondrion inner membrane</keyword>
<keyword evidence="4 9" id="KW-0679">Respiratory chain</keyword>
<dbReference type="PANTHER" id="PTHR12022">
    <property type="entry name" value="UBIQUINOL-CYTOCHROME C REDUCTASE COMPLEX 14 KD PROTEIN"/>
    <property type="match status" value="1"/>
</dbReference>
<accession>A0A8J2I9I9</accession>
<keyword evidence="7 9" id="KW-0496">Mitochondrion</keyword>
<evidence type="ECO:0000256" key="1">
    <source>
        <dbReference type="ARBA" id="ARBA00004443"/>
    </source>
</evidence>
<dbReference type="GeneID" id="67010255"/>
<evidence type="ECO:0000313" key="11">
    <source>
        <dbReference type="EMBL" id="CAG5182371.1"/>
    </source>
</evidence>
<dbReference type="EMBL" id="CAJRGZ010000027">
    <property type="protein sequence ID" value="CAG5182371.1"/>
    <property type="molecule type" value="Genomic_DNA"/>
</dbReference>
<dbReference type="Gene3D" id="1.10.1090.10">
    <property type="entry name" value="Cytochrome b-c1 complex subunit 7"/>
    <property type="match status" value="1"/>
</dbReference>
<dbReference type="GO" id="GO:0005743">
    <property type="term" value="C:mitochondrial inner membrane"/>
    <property type="evidence" value="ECO:0007669"/>
    <property type="project" value="UniProtKB-SubCell"/>
</dbReference>
<protein>
    <recommendedName>
        <fullName evidence="9">Cytochrome b-c1 complex subunit 7</fullName>
    </recommendedName>
</protein>
<dbReference type="PIRSF" id="PIRSF000022">
    <property type="entry name" value="Bc1_14K"/>
    <property type="match status" value="1"/>
</dbReference>
<evidence type="ECO:0000313" key="12">
    <source>
        <dbReference type="Proteomes" id="UP000676310"/>
    </source>
</evidence>
<comment type="function">
    <text evidence="9">Component of the ubiquinol-cytochrome c oxidoreductase, a multisubunit transmembrane complex that is part of the mitochondrial electron transport chain which drives oxidative phosphorylation.</text>
</comment>
<dbReference type="SUPFAM" id="SSF81524">
    <property type="entry name" value="14 kDa protein of cytochrome bc1 complex (Ubiquinol-cytochrome c reductase)"/>
    <property type="match status" value="1"/>
</dbReference>
<gene>
    <name evidence="11" type="ORF">ALTATR162_LOCUS10128</name>
</gene>
<evidence type="ECO:0000256" key="6">
    <source>
        <dbReference type="ARBA" id="ARBA00022982"/>
    </source>
</evidence>
<dbReference type="AlphaFoldDB" id="A0A8J2I9I9"/>
<dbReference type="PANTHER" id="PTHR12022:SF0">
    <property type="entry name" value="CYTOCHROME B-C1 COMPLEX SUBUNIT 7"/>
    <property type="match status" value="1"/>
</dbReference>
<evidence type="ECO:0000256" key="3">
    <source>
        <dbReference type="ARBA" id="ARBA00022448"/>
    </source>
</evidence>
<comment type="caution">
    <text evidence="11">The sequence shown here is derived from an EMBL/GenBank/DDBJ whole genome shotgun (WGS) entry which is preliminary data.</text>
</comment>
<keyword evidence="8 9" id="KW-0472">Membrane</keyword>
<evidence type="ECO:0000256" key="8">
    <source>
        <dbReference type="ARBA" id="ARBA00023136"/>
    </source>
</evidence>
<evidence type="ECO:0000256" key="10">
    <source>
        <dbReference type="SAM" id="Coils"/>
    </source>
</evidence>
<dbReference type="Pfam" id="PF02271">
    <property type="entry name" value="UCR_14kD"/>
    <property type="match status" value="1"/>
</dbReference>
<comment type="subcellular location">
    <subcellularLocation>
        <location evidence="1">Mitochondrion inner membrane</location>
        <topology evidence="1">Peripheral membrane protein</topology>
        <orientation evidence="1">Matrix side</orientation>
    </subcellularLocation>
</comment>
<evidence type="ECO:0000256" key="4">
    <source>
        <dbReference type="ARBA" id="ARBA00022660"/>
    </source>
</evidence>
<dbReference type="OrthoDB" id="425749at2759"/>
<dbReference type="GO" id="GO:0006122">
    <property type="term" value="P:mitochondrial electron transport, ubiquinol to cytochrome c"/>
    <property type="evidence" value="ECO:0007669"/>
    <property type="project" value="InterPro"/>
</dbReference>
<dbReference type="InterPro" id="IPR036544">
    <property type="entry name" value="QCR7_sf"/>
</dbReference>
<keyword evidence="3 9" id="KW-0813">Transport</keyword>
<sequence length="146" mass="16956">MSAPSLAPYIMKRPWLQKWMKPLSNWYCNAAGYRQLGLRYGAPDTDTVYGGGENEAMEKTNDVVQTALKRLRPQEAYDRVFRLRRAFQLSMSHQLLPKEEWTKPEHDTPYLSELITDIEAEMHEREDLEAMVIQKRQKNTAASSGH</sequence>
<reference evidence="11" key="1">
    <citation type="submission" date="2021-05" db="EMBL/GenBank/DDBJ databases">
        <authorList>
            <person name="Stam R."/>
        </authorList>
    </citation>
    <scope>NUCLEOTIDE SEQUENCE</scope>
    <source>
        <strain evidence="11">CS162</strain>
    </source>
</reference>
<comment type="similarity">
    <text evidence="2 9">Belongs to the UQCRB/QCR7 family.</text>
</comment>
<evidence type="ECO:0000256" key="5">
    <source>
        <dbReference type="ARBA" id="ARBA00022792"/>
    </source>
</evidence>
<dbReference type="RefSeq" id="XP_043173699.1">
    <property type="nucleotide sequence ID" value="XM_043317764.1"/>
</dbReference>
<dbReference type="Proteomes" id="UP000676310">
    <property type="component" value="Unassembled WGS sequence"/>
</dbReference>
<dbReference type="InterPro" id="IPR003197">
    <property type="entry name" value="QCR7"/>
</dbReference>
<keyword evidence="12" id="KW-1185">Reference proteome</keyword>
<evidence type="ECO:0000256" key="9">
    <source>
        <dbReference type="PIRNR" id="PIRNR000022"/>
    </source>
</evidence>
<organism evidence="11 12">
    <name type="scientific">Alternaria atra</name>
    <dbReference type="NCBI Taxonomy" id="119953"/>
    <lineage>
        <taxon>Eukaryota</taxon>
        <taxon>Fungi</taxon>
        <taxon>Dikarya</taxon>
        <taxon>Ascomycota</taxon>
        <taxon>Pezizomycotina</taxon>
        <taxon>Dothideomycetes</taxon>
        <taxon>Pleosporomycetidae</taxon>
        <taxon>Pleosporales</taxon>
        <taxon>Pleosporineae</taxon>
        <taxon>Pleosporaceae</taxon>
        <taxon>Alternaria</taxon>
        <taxon>Alternaria sect. Ulocladioides</taxon>
    </lineage>
</organism>
<dbReference type="GO" id="GO:0045275">
    <property type="term" value="C:respiratory chain complex III"/>
    <property type="evidence" value="ECO:0007669"/>
    <property type="project" value="InterPro"/>
</dbReference>
<name>A0A8J2I9I9_9PLEO</name>
<keyword evidence="6 9" id="KW-0249">Electron transport</keyword>
<evidence type="ECO:0000256" key="7">
    <source>
        <dbReference type="ARBA" id="ARBA00023128"/>
    </source>
</evidence>
<proteinExistence type="inferred from homology"/>
<feature type="coiled-coil region" evidence="10">
    <location>
        <begin position="111"/>
        <end position="138"/>
    </location>
</feature>
<keyword evidence="10" id="KW-0175">Coiled coil</keyword>
<dbReference type="FunFam" id="1.10.1090.10:FF:000001">
    <property type="entry name" value="Cytochrome b-c1 complex subunit 7"/>
    <property type="match status" value="1"/>
</dbReference>